<dbReference type="InterPro" id="IPR014876">
    <property type="entry name" value="DEK_C"/>
</dbReference>
<dbReference type="PANTHER" id="PTHR13844">
    <property type="entry name" value="SWI/SNF-RELATED MATRIX-ASSOCIATED ACTIN-DEPENDENT REGULATOR OF CHROMATIN SUBFAMILY D"/>
    <property type="match status" value="1"/>
</dbReference>
<dbReference type="Pfam" id="PF08766">
    <property type="entry name" value="DEK_C"/>
    <property type="match status" value="1"/>
</dbReference>
<sequence>MASDQEIAEGLQSLFRETNPNSFTSLNDVLLHLQSKLGFDLSHKIDFIRDQIHLLFTPPPPLQPPSHPPPSPVVVSRPLPSPINPNPNPNPNVPNYHRPNVTLHSSLSSHHPHAQVTQRVFHGQSFFPMGPTEISFAQPGGAAVVTDSLSSPNSKDSSQKPKRRGGPGGLNKLCGVTPQLQAIVGQPALPRTEIVKQLWAYIRKYNLQDPSNKRKIICNEQLRLVFEVDCTDMFQMNKLLAKHILPLDATKDSGQQSKKMKVDESQVPKSEIASPAVKSKVDESQVPKSEPAYPPTVKSKVEESQARKSESASPSVKYKVKESQGPIFAPAPPIEKLMVEESQVPIFESAPPIVISNALAKFFGTSEMIMVQSDVYKRIEEYIKTEGLEDPLNSMVICDSKLQELLGCESITASAIRDTLARNHLFQQA</sequence>
<accession>A0AAW1HCL5</accession>
<evidence type="ECO:0000256" key="1">
    <source>
        <dbReference type="SAM" id="MobiDB-lite"/>
    </source>
</evidence>
<organism evidence="3 4">
    <name type="scientific">Saponaria officinalis</name>
    <name type="common">Common soapwort</name>
    <name type="synonym">Lychnis saponaria</name>
    <dbReference type="NCBI Taxonomy" id="3572"/>
    <lineage>
        <taxon>Eukaryota</taxon>
        <taxon>Viridiplantae</taxon>
        <taxon>Streptophyta</taxon>
        <taxon>Embryophyta</taxon>
        <taxon>Tracheophyta</taxon>
        <taxon>Spermatophyta</taxon>
        <taxon>Magnoliopsida</taxon>
        <taxon>eudicotyledons</taxon>
        <taxon>Gunneridae</taxon>
        <taxon>Pentapetalae</taxon>
        <taxon>Caryophyllales</taxon>
        <taxon>Caryophyllaceae</taxon>
        <taxon>Caryophylleae</taxon>
        <taxon>Saponaria</taxon>
    </lineage>
</organism>
<dbReference type="InterPro" id="IPR003121">
    <property type="entry name" value="SWIB_MDM2_domain"/>
</dbReference>
<proteinExistence type="predicted"/>
<dbReference type="EMBL" id="JBDFQZ010000012">
    <property type="protein sequence ID" value="KAK9673821.1"/>
    <property type="molecule type" value="Genomic_DNA"/>
</dbReference>
<feature type="compositionally biased region" description="Pro residues" evidence="1">
    <location>
        <begin position="58"/>
        <end position="72"/>
    </location>
</feature>
<comment type="caution">
    <text evidence="3">The sequence shown here is derived from an EMBL/GenBank/DDBJ whole genome shotgun (WGS) entry which is preliminary data.</text>
</comment>
<keyword evidence="4" id="KW-1185">Reference proteome</keyword>
<dbReference type="AlphaFoldDB" id="A0AAW1HCL5"/>
<dbReference type="CDD" id="cd10567">
    <property type="entry name" value="SWIB-MDM2_like"/>
    <property type="match status" value="2"/>
</dbReference>
<reference evidence="3 4" key="1">
    <citation type="submission" date="2024-03" db="EMBL/GenBank/DDBJ databases">
        <title>WGS assembly of Saponaria officinalis var. Norfolk2.</title>
        <authorList>
            <person name="Jenkins J."/>
            <person name="Shu S."/>
            <person name="Grimwood J."/>
            <person name="Barry K."/>
            <person name="Goodstein D."/>
            <person name="Schmutz J."/>
            <person name="Leebens-Mack J."/>
            <person name="Osbourn A."/>
        </authorList>
    </citation>
    <scope>NUCLEOTIDE SEQUENCE [LARGE SCALE GENOMIC DNA]</scope>
    <source>
        <strain evidence="4">cv. Norfolk2</strain>
        <strain evidence="3">JIC</strain>
        <tissue evidence="3">Leaf</tissue>
    </source>
</reference>
<feature type="compositionally biased region" description="Low complexity" evidence="1">
    <location>
        <begin position="147"/>
        <end position="156"/>
    </location>
</feature>
<gene>
    <name evidence="3" type="ORF">RND81_12G192200</name>
</gene>
<evidence type="ECO:0000313" key="4">
    <source>
        <dbReference type="Proteomes" id="UP001443914"/>
    </source>
</evidence>
<dbReference type="SMART" id="SM00151">
    <property type="entry name" value="SWIB"/>
    <property type="match status" value="2"/>
</dbReference>
<feature type="compositionally biased region" description="Pro residues" evidence="1">
    <location>
        <begin position="79"/>
        <end position="92"/>
    </location>
</feature>
<dbReference type="EMBL" id="JBDFQZ010000012">
    <property type="protein sequence ID" value="KAK9673820.1"/>
    <property type="molecule type" value="Genomic_DNA"/>
</dbReference>
<feature type="region of interest" description="Disordered" evidence="1">
    <location>
        <begin position="252"/>
        <end position="318"/>
    </location>
</feature>
<dbReference type="PROSITE" id="PS51925">
    <property type="entry name" value="SWIB_MDM2"/>
    <property type="match status" value="2"/>
</dbReference>
<evidence type="ECO:0000259" key="2">
    <source>
        <dbReference type="PROSITE" id="PS51925"/>
    </source>
</evidence>
<dbReference type="InterPro" id="IPR036885">
    <property type="entry name" value="SWIB_MDM2_dom_sf"/>
</dbReference>
<feature type="domain" description="DM2" evidence="2">
    <location>
        <begin position="348"/>
        <end position="426"/>
    </location>
</feature>
<feature type="region of interest" description="Disordered" evidence="1">
    <location>
        <begin position="58"/>
        <end position="94"/>
    </location>
</feature>
<protein>
    <recommendedName>
        <fullName evidence="2">DM2 domain-containing protein</fullName>
    </recommendedName>
</protein>
<dbReference type="SUPFAM" id="SSF47592">
    <property type="entry name" value="SWIB/MDM2 domain"/>
    <property type="match status" value="2"/>
</dbReference>
<dbReference type="InterPro" id="IPR019835">
    <property type="entry name" value="SWIB_domain"/>
</dbReference>
<feature type="domain" description="DM2" evidence="2">
    <location>
        <begin position="169"/>
        <end position="246"/>
    </location>
</feature>
<dbReference type="Pfam" id="PF02201">
    <property type="entry name" value="SWIB"/>
    <property type="match status" value="2"/>
</dbReference>
<feature type="compositionally biased region" description="Basic and acidic residues" evidence="1">
    <location>
        <begin position="299"/>
        <end position="310"/>
    </location>
</feature>
<feature type="region of interest" description="Disordered" evidence="1">
    <location>
        <begin position="139"/>
        <end position="170"/>
    </location>
</feature>
<evidence type="ECO:0000313" key="3">
    <source>
        <dbReference type="EMBL" id="KAK9673821.1"/>
    </source>
</evidence>
<dbReference type="Proteomes" id="UP001443914">
    <property type="component" value="Unassembled WGS sequence"/>
</dbReference>
<name>A0AAW1HCL5_SAPOF</name>
<dbReference type="Gene3D" id="1.10.245.10">
    <property type="entry name" value="SWIB/MDM2 domain"/>
    <property type="match status" value="2"/>
</dbReference>